<comment type="caution">
    <text evidence="8">The sequence shown here is derived from an EMBL/GenBank/DDBJ whole genome shotgun (WGS) entry which is preliminary data.</text>
</comment>
<gene>
    <name evidence="8" type="ORF">CNEO2_380047</name>
</gene>
<dbReference type="GO" id="GO:0046872">
    <property type="term" value="F:metal ion binding"/>
    <property type="evidence" value="ECO:0007669"/>
    <property type="project" value="UniProtKB-KW"/>
</dbReference>
<dbReference type="SFLD" id="SFLDG01123">
    <property type="entry name" value="methyltransferase_(Class_B)"/>
    <property type="match status" value="1"/>
</dbReference>
<keyword evidence="2" id="KW-0949">S-adenosyl-L-methionine</keyword>
<dbReference type="Gene3D" id="3.40.50.280">
    <property type="entry name" value="Cobalamin-binding domain"/>
    <property type="match status" value="1"/>
</dbReference>
<dbReference type="CDD" id="cd02068">
    <property type="entry name" value="radical_SAM_B12_BD"/>
    <property type="match status" value="1"/>
</dbReference>
<dbReference type="Pfam" id="PF02310">
    <property type="entry name" value="B12-binding"/>
    <property type="match status" value="1"/>
</dbReference>
<dbReference type="PROSITE" id="PS51332">
    <property type="entry name" value="B12_BINDING"/>
    <property type="match status" value="1"/>
</dbReference>
<evidence type="ECO:0000256" key="4">
    <source>
        <dbReference type="ARBA" id="ARBA00023004"/>
    </source>
</evidence>
<reference evidence="8" key="1">
    <citation type="submission" date="2022-10" db="EMBL/GenBank/DDBJ databases">
        <authorList>
            <person name="Aires J."/>
            <person name="Mesa V."/>
        </authorList>
    </citation>
    <scope>NUCLEOTIDE SEQUENCE</scope>
    <source>
        <strain evidence="8">Clostridium neonatale JD116</strain>
    </source>
</reference>
<dbReference type="SMART" id="SM00729">
    <property type="entry name" value="Elp3"/>
    <property type="match status" value="1"/>
</dbReference>
<evidence type="ECO:0000256" key="2">
    <source>
        <dbReference type="ARBA" id="ARBA00022691"/>
    </source>
</evidence>
<dbReference type="PANTHER" id="PTHR43409:SF16">
    <property type="entry name" value="SLR0320 PROTEIN"/>
    <property type="match status" value="1"/>
</dbReference>
<dbReference type="Gene3D" id="3.80.30.20">
    <property type="entry name" value="tm_1862 like domain"/>
    <property type="match status" value="1"/>
</dbReference>
<dbReference type="PANTHER" id="PTHR43409">
    <property type="entry name" value="ANAEROBIC MAGNESIUM-PROTOPORPHYRIN IX MONOMETHYL ESTER CYCLASE-RELATED"/>
    <property type="match status" value="1"/>
</dbReference>
<accession>A0AAD1YGA2</accession>
<dbReference type="RefSeq" id="WP_317050013.1">
    <property type="nucleotide sequence ID" value="NZ_CAMRXC010000221.1"/>
</dbReference>
<evidence type="ECO:0000259" key="7">
    <source>
        <dbReference type="PROSITE" id="PS51918"/>
    </source>
</evidence>
<dbReference type="Proteomes" id="UP001189143">
    <property type="component" value="Unassembled WGS sequence"/>
</dbReference>
<dbReference type="GO" id="GO:0005829">
    <property type="term" value="C:cytosol"/>
    <property type="evidence" value="ECO:0007669"/>
    <property type="project" value="TreeGrafter"/>
</dbReference>
<evidence type="ECO:0000313" key="8">
    <source>
        <dbReference type="EMBL" id="CAI3615062.1"/>
    </source>
</evidence>
<comment type="cofactor">
    <cofactor evidence="1">
        <name>[4Fe-4S] cluster</name>
        <dbReference type="ChEBI" id="CHEBI:49883"/>
    </cofactor>
</comment>
<dbReference type="GO" id="GO:0003824">
    <property type="term" value="F:catalytic activity"/>
    <property type="evidence" value="ECO:0007669"/>
    <property type="project" value="InterPro"/>
</dbReference>
<feature type="domain" description="B12-binding" evidence="6">
    <location>
        <begin position="1"/>
        <end position="133"/>
    </location>
</feature>
<dbReference type="AlphaFoldDB" id="A0AAD1YGA2"/>
<proteinExistence type="predicted"/>
<dbReference type="SUPFAM" id="SSF102114">
    <property type="entry name" value="Radical SAM enzymes"/>
    <property type="match status" value="1"/>
</dbReference>
<dbReference type="InterPro" id="IPR025288">
    <property type="entry name" value="DUF4080"/>
</dbReference>
<dbReference type="PROSITE" id="PS51918">
    <property type="entry name" value="RADICAL_SAM"/>
    <property type="match status" value="1"/>
</dbReference>
<keyword evidence="3" id="KW-0479">Metal-binding</keyword>
<evidence type="ECO:0000256" key="1">
    <source>
        <dbReference type="ARBA" id="ARBA00001966"/>
    </source>
</evidence>
<evidence type="ECO:0000256" key="5">
    <source>
        <dbReference type="ARBA" id="ARBA00023014"/>
    </source>
</evidence>
<dbReference type="InterPro" id="IPR006158">
    <property type="entry name" value="Cobalamin-bd"/>
</dbReference>
<dbReference type="InterPro" id="IPR007197">
    <property type="entry name" value="rSAM"/>
</dbReference>
<dbReference type="Pfam" id="PF13311">
    <property type="entry name" value="DUF4080"/>
    <property type="match status" value="1"/>
</dbReference>
<dbReference type="InterPro" id="IPR036724">
    <property type="entry name" value="Cobalamin-bd_sf"/>
</dbReference>
<dbReference type="Pfam" id="PF04055">
    <property type="entry name" value="Radical_SAM"/>
    <property type="match status" value="1"/>
</dbReference>
<dbReference type="InterPro" id="IPR006638">
    <property type="entry name" value="Elp3/MiaA/NifB-like_rSAM"/>
</dbReference>
<name>A0AAD1YGA2_9CLOT</name>
<dbReference type="SUPFAM" id="SSF52242">
    <property type="entry name" value="Cobalamin (vitamin B12)-binding domain"/>
    <property type="match status" value="1"/>
</dbReference>
<dbReference type="GO" id="GO:0051539">
    <property type="term" value="F:4 iron, 4 sulfur cluster binding"/>
    <property type="evidence" value="ECO:0007669"/>
    <property type="project" value="UniProtKB-KW"/>
</dbReference>
<feature type="domain" description="Radical SAM core" evidence="7">
    <location>
        <begin position="169"/>
        <end position="398"/>
    </location>
</feature>
<dbReference type="GO" id="GO:0031419">
    <property type="term" value="F:cobalamin binding"/>
    <property type="evidence" value="ECO:0007669"/>
    <property type="project" value="InterPro"/>
</dbReference>
<dbReference type="InterPro" id="IPR023404">
    <property type="entry name" value="rSAM_horseshoe"/>
</dbReference>
<keyword evidence="4" id="KW-0408">Iron</keyword>
<organism evidence="8 9">
    <name type="scientific">Clostridium neonatale</name>
    <dbReference type="NCBI Taxonomy" id="137838"/>
    <lineage>
        <taxon>Bacteria</taxon>
        <taxon>Bacillati</taxon>
        <taxon>Bacillota</taxon>
        <taxon>Clostridia</taxon>
        <taxon>Eubacteriales</taxon>
        <taxon>Clostridiaceae</taxon>
        <taxon>Clostridium</taxon>
    </lineage>
</organism>
<dbReference type="InterPro" id="IPR058240">
    <property type="entry name" value="rSAM_sf"/>
</dbReference>
<evidence type="ECO:0000256" key="3">
    <source>
        <dbReference type="ARBA" id="ARBA00022723"/>
    </source>
</evidence>
<dbReference type="SFLD" id="SFLDG01082">
    <property type="entry name" value="B12-binding_domain_containing"/>
    <property type="match status" value="1"/>
</dbReference>
<dbReference type="EMBL" id="CAMTCP010000235">
    <property type="protein sequence ID" value="CAI3615062.1"/>
    <property type="molecule type" value="Genomic_DNA"/>
</dbReference>
<sequence>MKILLTAINSKFIHSNLAVRYLKSFTNDLPYEGKIQEFTINDREERILEEIIKEDPDVVAFSTYIWNVELIERLANLIKKVNSNIEILYGGPEVSFDSVQFLRNNIGEYVIEGEGEKTYRDFVLYKLGELDIDKVRGLHYKNSGDVYSNEKRPLMSMDEIVFPYEEDEDLSNKIVYYEASRGCPFNCKYCLSSTSHGVRFLDIERVLEELNYFIKKKVKLVKFVDRTFNCNHKFSMAIWNFLINANTETSFHFEISADILKDEEIKLLSKAPEGRFQFEVGVQTTNDDVLRNINRFVNFSDIKEKVLELMSIKNIKQHLDLIAGLPGEDYNSFVKSFNDVYSIHPEEIQLGFLKLLKGSSMREEAKMYGMEYSPYPPYEILKTNLVSYEEMIKLKKVEEMVDKYYNSQKFNYIIKFFEKKFNTPFEFYYALGKFFEENGYFNRNIGNIEYYKVFLEFNKKILKSDNKYLDNIVKFNYLLYNKRRGLPDFLKINISKEEEKQYKDKLREKYSFKEYFLEKFDINLEKYVKNGELIEEDFYCLFNNNNEYLFIEKFSDL</sequence>
<protein>
    <submittedName>
        <fullName evidence="8">Radical SAM domain-containing protein</fullName>
    </submittedName>
</protein>
<dbReference type="SFLD" id="SFLDS00029">
    <property type="entry name" value="Radical_SAM"/>
    <property type="match status" value="1"/>
</dbReference>
<dbReference type="InterPro" id="IPR051198">
    <property type="entry name" value="BchE-like"/>
</dbReference>
<evidence type="ECO:0000259" key="6">
    <source>
        <dbReference type="PROSITE" id="PS51332"/>
    </source>
</evidence>
<keyword evidence="5" id="KW-0411">Iron-sulfur</keyword>
<dbReference type="InterPro" id="IPR034466">
    <property type="entry name" value="Methyltransferase_Class_B"/>
</dbReference>
<evidence type="ECO:0000313" key="9">
    <source>
        <dbReference type="Proteomes" id="UP001189143"/>
    </source>
</evidence>